<gene>
    <name evidence="3" type="ORF">FL583_30085</name>
</gene>
<dbReference type="InterPro" id="IPR036661">
    <property type="entry name" value="Luciferase-like_sf"/>
</dbReference>
<evidence type="ECO:0000259" key="2">
    <source>
        <dbReference type="Pfam" id="PF00296"/>
    </source>
</evidence>
<comment type="caution">
    <text evidence="3">The sequence shown here is derived from an EMBL/GenBank/DDBJ whole genome shotgun (WGS) entry which is preliminary data.</text>
</comment>
<dbReference type="EMBL" id="VIRS01000027">
    <property type="protein sequence ID" value="TQS41356.1"/>
    <property type="molecule type" value="Genomic_DNA"/>
</dbReference>
<dbReference type="RefSeq" id="WP_142708237.1">
    <property type="nucleotide sequence ID" value="NZ_VIRS01000027.1"/>
</dbReference>
<evidence type="ECO:0000313" key="3">
    <source>
        <dbReference type="EMBL" id="TQS41356.1"/>
    </source>
</evidence>
<dbReference type="InterPro" id="IPR011251">
    <property type="entry name" value="Luciferase-like_dom"/>
</dbReference>
<evidence type="ECO:0000313" key="4">
    <source>
        <dbReference type="Proteomes" id="UP000317982"/>
    </source>
</evidence>
<dbReference type="PANTHER" id="PTHR43244:SF1">
    <property type="entry name" value="5,10-METHYLENETETRAHYDROMETHANOPTERIN REDUCTASE"/>
    <property type="match status" value="1"/>
</dbReference>
<dbReference type="InParanoid" id="A0A545AJ55"/>
<dbReference type="SUPFAM" id="SSF51679">
    <property type="entry name" value="Bacterial luciferase-like"/>
    <property type="match status" value="1"/>
</dbReference>
<proteinExistence type="predicted"/>
<dbReference type="Gene3D" id="3.20.20.30">
    <property type="entry name" value="Luciferase-like domain"/>
    <property type="match status" value="1"/>
</dbReference>
<reference evidence="3 4" key="1">
    <citation type="submission" date="2019-07" db="EMBL/GenBank/DDBJ databases">
        <title>Cryptosporangium phraense sp. nov., isolated from plant litter.</title>
        <authorList>
            <person name="Suriyachadkun C."/>
        </authorList>
    </citation>
    <scope>NUCLEOTIDE SEQUENCE [LARGE SCALE GENOMIC DNA]</scope>
    <source>
        <strain evidence="3 4">A-T 5661</strain>
    </source>
</reference>
<dbReference type="CDD" id="cd01097">
    <property type="entry name" value="Tetrahydromethanopterin_reductase"/>
    <property type="match status" value="1"/>
</dbReference>
<evidence type="ECO:0000256" key="1">
    <source>
        <dbReference type="ARBA" id="ARBA00023002"/>
    </source>
</evidence>
<dbReference type="Pfam" id="PF00296">
    <property type="entry name" value="Bac_luciferase"/>
    <property type="match status" value="1"/>
</dbReference>
<dbReference type="PANTHER" id="PTHR43244">
    <property type="match status" value="1"/>
</dbReference>
<dbReference type="AlphaFoldDB" id="A0A545AJ55"/>
<name>A0A545AJ55_9ACTN</name>
<sequence>MLPVSFTSTPSLDAHRAAVARLESAGYRAAWVNEVIGKDALVQVAVLLAATREMVFGTSIANIWVRPAPTMSAGAAQLAQAYPGRFVLGLGVGYPEQAAAVGRSFGSPVVTMRAYLEEMDVPTQPPVPSVAYPRLIAANGPRMLALAGESADGAVPAGQSAERTAAAREALGAGKLLVVGTGPAFAAEHLAAGADHVLVMLDRGIDYEEGVAQFERLAPELTVL</sequence>
<accession>A0A545AJ55</accession>
<dbReference type="InterPro" id="IPR050564">
    <property type="entry name" value="F420-G6PD/mer"/>
</dbReference>
<dbReference type="Proteomes" id="UP000317982">
    <property type="component" value="Unassembled WGS sequence"/>
</dbReference>
<dbReference type="OrthoDB" id="4760590at2"/>
<dbReference type="GO" id="GO:0016705">
    <property type="term" value="F:oxidoreductase activity, acting on paired donors, with incorporation or reduction of molecular oxygen"/>
    <property type="evidence" value="ECO:0007669"/>
    <property type="project" value="InterPro"/>
</dbReference>
<keyword evidence="4" id="KW-1185">Reference proteome</keyword>
<organism evidence="3 4">
    <name type="scientific">Cryptosporangium phraense</name>
    <dbReference type="NCBI Taxonomy" id="2593070"/>
    <lineage>
        <taxon>Bacteria</taxon>
        <taxon>Bacillati</taxon>
        <taxon>Actinomycetota</taxon>
        <taxon>Actinomycetes</taxon>
        <taxon>Cryptosporangiales</taxon>
        <taxon>Cryptosporangiaceae</taxon>
        <taxon>Cryptosporangium</taxon>
    </lineage>
</organism>
<feature type="domain" description="Luciferase-like" evidence="2">
    <location>
        <begin position="10"/>
        <end position="117"/>
    </location>
</feature>
<keyword evidence="1" id="KW-0560">Oxidoreductase</keyword>
<protein>
    <submittedName>
        <fullName evidence="3">LLM class flavin-dependent oxidoreductase</fullName>
    </submittedName>
</protein>